<evidence type="ECO:0000313" key="1">
    <source>
        <dbReference type="EMBL" id="SKA82188.1"/>
    </source>
</evidence>
<organism evidence="1 2">
    <name type="scientific">Thiothrix eikelboomii</name>
    <dbReference type="NCBI Taxonomy" id="92487"/>
    <lineage>
        <taxon>Bacteria</taxon>
        <taxon>Pseudomonadati</taxon>
        <taxon>Pseudomonadota</taxon>
        <taxon>Gammaproteobacteria</taxon>
        <taxon>Thiotrichales</taxon>
        <taxon>Thiotrichaceae</taxon>
        <taxon>Thiothrix</taxon>
    </lineage>
</organism>
<dbReference type="Pfam" id="PF05728">
    <property type="entry name" value="UPF0227"/>
    <property type="match status" value="1"/>
</dbReference>
<protein>
    <recommendedName>
        <fullName evidence="3">Esterase</fullName>
    </recommendedName>
</protein>
<evidence type="ECO:0008006" key="3">
    <source>
        <dbReference type="Google" id="ProtNLM"/>
    </source>
</evidence>
<dbReference type="PANTHER" id="PTHR35602:SF3">
    <property type="entry name" value="ESTERASE YQIA"/>
    <property type="match status" value="1"/>
</dbReference>
<sequence>MIVYIHGFLSSSLSVKAQLTQRWLAAQGREQEWVCPDLPPYPLEAMQILESIVQDAKEPPHLIGSSLGGFYATVLVARFRLKAVVVNPAVHPGLVLRPAVGLIKSFYGDQQYEFTQAHLQELHALDLPAPLYPEQILFMQERGDEVLDWQEGLAYYRACHQLVFAGGNHSFSRYSAVLDLMDHFFRD</sequence>
<dbReference type="STRING" id="92487.SAMN02745130_02260"/>
<dbReference type="SUPFAM" id="SSF53474">
    <property type="entry name" value="alpha/beta-Hydrolases"/>
    <property type="match status" value="1"/>
</dbReference>
<reference evidence="1 2" key="1">
    <citation type="submission" date="2017-02" db="EMBL/GenBank/DDBJ databases">
        <authorList>
            <person name="Peterson S.W."/>
        </authorList>
    </citation>
    <scope>NUCLEOTIDE SEQUENCE [LARGE SCALE GENOMIC DNA]</scope>
    <source>
        <strain evidence="1 2">ATCC 49788</strain>
    </source>
</reference>
<evidence type="ECO:0000313" key="2">
    <source>
        <dbReference type="Proteomes" id="UP000190460"/>
    </source>
</evidence>
<gene>
    <name evidence="1" type="ORF">SAMN02745130_02260</name>
</gene>
<dbReference type="InterPro" id="IPR008886">
    <property type="entry name" value="UPF0227/Esterase_YqiA"/>
</dbReference>
<name>A0A1T4WZ90_9GAMM</name>
<dbReference type="AlphaFoldDB" id="A0A1T4WZ90"/>
<accession>A0A1T4WZ90</accession>
<dbReference type="RefSeq" id="WP_078922741.1">
    <property type="nucleotide sequence ID" value="NZ_FUYB01000010.1"/>
</dbReference>
<dbReference type="Gene3D" id="3.40.50.1820">
    <property type="entry name" value="alpha/beta hydrolase"/>
    <property type="match status" value="1"/>
</dbReference>
<dbReference type="InterPro" id="IPR029058">
    <property type="entry name" value="AB_hydrolase_fold"/>
</dbReference>
<dbReference type="OrthoDB" id="6469735at2"/>
<proteinExistence type="predicted"/>
<dbReference type="EMBL" id="FUYB01000010">
    <property type="protein sequence ID" value="SKA82188.1"/>
    <property type="molecule type" value="Genomic_DNA"/>
</dbReference>
<dbReference type="PANTHER" id="PTHR35602">
    <property type="entry name" value="ESTERASE YQIA-RELATED"/>
    <property type="match status" value="1"/>
</dbReference>
<dbReference type="Proteomes" id="UP000190460">
    <property type="component" value="Unassembled WGS sequence"/>
</dbReference>
<keyword evidence="2" id="KW-1185">Reference proteome</keyword>